<name>A0A2Z7CQ79_9LAMI</name>
<dbReference type="AlphaFoldDB" id="A0A2Z7CQ79"/>
<feature type="compositionally biased region" description="Basic residues" evidence="1">
    <location>
        <begin position="84"/>
        <end position="94"/>
    </location>
</feature>
<evidence type="ECO:0000256" key="1">
    <source>
        <dbReference type="SAM" id="MobiDB-lite"/>
    </source>
</evidence>
<organism evidence="2 3">
    <name type="scientific">Dorcoceras hygrometricum</name>
    <dbReference type="NCBI Taxonomy" id="472368"/>
    <lineage>
        <taxon>Eukaryota</taxon>
        <taxon>Viridiplantae</taxon>
        <taxon>Streptophyta</taxon>
        <taxon>Embryophyta</taxon>
        <taxon>Tracheophyta</taxon>
        <taxon>Spermatophyta</taxon>
        <taxon>Magnoliopsida</taxon>
        <taxon>eudicotyledons</taxon>
        <taxon>Gunneridae</taxon>
        <taxon>Pentapetalae</taxon>
        <taxon>asterids</taxon>
        <taxon>lamiids</taxon>
        <taxon>Lamiales</taxon>
        <taxon>Gesneriaceae</taxon>
        <taxon>Didymocarpoideae</taxon>
        <taxon>Trichosporeae</taxon>
        <taxon>Loxocarpinae</taxon>
        <taxon>Dorcoceras</taxon>
    </lineage>
</organism>
<protein>
    <submittedName>
        <fullName evidence="2">Putative WRKY transcription factor 52</fullName>
    </submittedName>
</protein>
<evidence type="ECO:0000313" key="3">
    <source>
        <dbReference type="Proteomes" id="UP000250235"/>
    </source>
</evidence>
<proteinExistence type="predicted"/>
<accession>A0A2Z7CQ79</accession>
<sequence>MVTPGSRQARGYAVQILIARTVGRYISINDKISVKDVEDVGDASRVKKTPVKRAVSKKRPATAVVELEAVPLQVIKPITAAPPKPKRKAPKRKLILPAGSADEIAEEETDVEKQREEPTADVVVNEPTVETFVEKEKETSGDDVDSIIKQILEDTAHLETDMGDTGETVVGGPTIQTSDDFISGDFQLVTTEADRMIGVENDPDEERRTDDESMTLEEIFVNNSSWRKDDMEKLKDILLMHIRDLEKQFSDRFDQQDRAYMVILNSIRQEIHDQKTLPSLDFLMSQKRIITHVAVVAIGLNDVQKDVQDTKDTFFHQLLDFRAQA</sequence>
<feature type="region of interest" description="Disordered" evidence="1">
    <location>
        <begin position="80"/>
        <end position="119"/>
    </location>
</feature>
<keyword evidence="3" id="KW-1185">Reference proteome</keyword>
<reference evidence="2 3" key="1">
    <citation type="journal article" date="2015" name="Proc. Natl. Acad. Sci. U.S.A.">
        <title>The resurrection genome of Boea hygrometrica: A blueprint for survival of dehydration.</title>
        <authorList>
            <person name="Xiao L."/>
            <person name="Yang G."/>
            <person name="Zhang L."/>
            <person name="Yang X."/>
            <person name="Zhao S."/>
            <person name="Ji Z."/>
            <person name="Zhou Q."/>
            <person name="Hu M."/>
            <person name="Wang Y."/>
            <person name="Chen M."/>
            <person name="Xu Y."/>
            <person name="Jin H."/>
            <person name="Xiao X."/>
            <person name="Hu G."/>
            <person name="Bao F."/>
            <person name="Hu Y."/>
            <person name="Wan P."/>
            <person name="Li L."/>
            <person name="Deng X."/>
            <person name="Kuang T."/>
            <person name="Xiang C."/>
            <person name="Zhu J.K."/>
            <person name="Oliver M.J."/>
            <person name="He Y."/>
        </authorList>
    </citation>
    <scope>NUCLEOTIDE SEQUENCE [LARGE SCALE GENOMIC DNA]</scope>
    <source>
        <strain evidence="3">cv. XS01</strain>
    </source>
</reference>
<dbReference type="Proteomes" id="UP000250235">
    <property type="component" value="Unassembled WGS sequence"/>
</dbReference>
<gene>
    <name evidence="2" type="ORF">F511_26352</name>
</gene>
<dbReference type="EMBL" id="KQ993148">
    <property type="protein sequence ID" value="KZV49230.1"/>
    <property type="molecule type" value="Genomic_DNA"/>
</dbReference>
<evidence type="ECO:0000313" key="2">
    <source>
        <dbReference type="EMBL" id="KZV49230.1"/>
    </source>
</evidence>